<dbReference type="GO" id="GO:0003700">
    <property type="term" value="F:DNA-binding transcription factor activity"/>
    <property type="evidence" value="ECO:0007669"/>
    <property type="project" value="TreeGrafter"/>
</dbReference>
<evidence type="ECO:0000256" key="4">
    <source>
        <dbReference type="PROSITE-ProRule" id="PRU00335"/>
    </source>
</evidence>
<reference evidence="7" key="2">
    <citation type="submission" date="2020-09" db="EMBL/GenBank/DDBJ databases">
        <authorList>
            <person name="Sun Q."/>
            <person name="Ohkuma M."/>
        </authorList>
    </citation>
    <scope>NUCLEOTIDE SEQUENCE</scope>
    <source>
        <strain evidence="7">JCM 4059</strain>
    </source>
</reference>
<keyword evidence="8" id="KW-1185">Reference proteome</keyword>
<dbReference type="PANTHER" id="PTHR30055">
    <property type="entry name" value="HTH-TYPE TRANSCRIPTIONAL REGULATOR RUTR"/>
    <property type="match status" value="1"/>
</dbReference>
<proteinExistence type="predicted"/>
<protein>
    <recommendedName>
        <fullName evidence="6">HTH tetR-type domain-containing protein</fullName>
    </recommendedName>
</protein>
<evidence type="ECO:0000256" key="2">
    <source>
        <dbReference type="ARBA" id="ARBA00023125"/>
    </source>
</evidence>
<comment type="caution">
    <text evidence="7">The sequence shown here is derived from an EMBL/GenBank/DDBJ whole genome shotgun (WGS) entry which is preliminary data.</text>
</comment>
<gene>
    <name evidence="7" type="ORF">GCM10010218_31060</name>
</gene>
<dbReference type="AlphaFoldDB" id="A0A919B4M5"/>
<evidence type="ECO:0000313" key="8">
    <source>
        <dbReference type="Proteomes" id="UP000638313"/>
    </source>
</evidence>
<feature type="domain" description="HTH tetR-type" evidence="6">
    <location>
        <begin position="21"/>
        <end position="81"/>
    </location>
</feature>
<dbReference type="EMBL" id="BNBD01000005">
    <property type="protein sequence ID" value="GHF47474.1"/>
    <property type="molecule type" value="Genomic_DNA"/>
</dbReference>
<dbReference type="Gene3D" id="1.10.357.10">
    <property type="entry name" value="Tetracycline Repressor, domain 2"/>
    <property type="match status" value="1"/>
</dbReference>
<sequence length="250" mass="26664">MAMTPTPGPAASTTLRGRKRERTRRAIFDAAYRLFADEGFDAVTLTRIAAEADVAPATVFTHFASKEEIFFRRREEFRAGLPEALAAAGPAGPDVVEAVRGFYDRAIRTVLHGDDGSCDDSSGDDSSGDEGAGGAAGPVNARTFSRVLLDSPALTRSYLQIAQERQDVMAALLAERAPHADREELRLFAALAGTVGENAFRVVHEGLAAGEPAERVRAAATAALDRGFGRLARAYEGSDVLDAEPSYARH</sequence>
<dbReference type="PROSITE" id="PS50977">
    <property type="entry name" value="HTH_TETR_2"/>
    <property type="match status" value="1"/>
</dbReference>
<dbReference type="InterPro" id="IPR001647">
    <property type="entry name" value="HTH_TetR"/>
</dbReference>
<dbReference type="PROSITE" id="PS01081">
    <property type="entry name" value="HTH_TETR_1"/>
    <property type="match status" value="1"/>
</dbReference>
<name>A0A919B4M5_9ACTN</name>
<dbReference type="PRINTS" id="PR00455">
    <property type="entry name" value="HTHTETR"/>
</dbReference>
<evidence type="ECO:0000256" key="3">
    <source>
        <dbReference type="ARBA" id="ARBA00023163"/>
    </source>
</evidence>
<keyword evidence="1" id="KW-0805">Transcription regulation</keyword>
<dbReference type="PANTHER" id="PTHR30055:SF234">
    <property type="entry name" value="HTH-TYPE TRANSCRIPTIONAL REGULATOR BETI"/>
    <property type="match status" value="1"/>
</dbReference>
<evidence type="ECO:0000259" key="6">
    <source>
        <dbReference type="PROSITE" id="PS50977"/>
    </source>
</evidence>
<evidence type="ECO:0000256" key="1">
    <source>
        <dbReference type="ARBA" id="ARBA00023015"/>
    </source>
</evidence>
<dbReference type="Proteomes" id="UP000638313">
    <property type="component" value="Unassembled WGS sequence"/>
</dbReference>
<evidence type="ECO:0000313" key="7">
    <source>
        <dbReference type="EMBL" id="GHF47474.1"/>
    </source>
</evidence>
<organism evidence="7 8">
    <name type="scientific">Streptomyces mashuensis</name>
    <dbReference type="NCBI Taxonomy" id="33904"/>
    <lineage>
        <taxon>Bacteria</taxon>
        <taxon>Bacillati</taxon>
        <taxon>Actinomycetota</taxon>
        <taxon>Actinomycetes</taxon>
        <taxon>Kitasatosporales</taxon>
        <taxon>Streptomycetaceae</taxon>
        <taxon>Streptomyces</taxon>
    </lineage>
</organism>
<dbReference type="GO" id="GO:0000976">
    <property type="term" value="F:transcription cis-regulatory region binding"/>
    <property type="evidence" value="ECO:0007669"/>
    <property type="project" value="TreeGrafter"/>
</dbReference>
<dbReference type="InterPro" id="IPR023772">
    <property type="entry name" value="DNA-bd_HTH_TetR-type_CS"/>
</dbReference>
<dbReference type="SUPFAM" id="SSF46689">
    <property type="entry name" value="Homeodomain-like"/>
    <property type="match status" value="1"/>
</dbReference>
<keyword evidence="2 4" id="KW-0238">DNA-binding</keyword>
<dbReference type="InterPro" id="IPR009057">
    <property type="entry name" value="Homeodomain-like_sf"/>
</dbReference>
<dbReference type="InterPro" id="IPR050109">
    <property type="entry name" value="HTH-type_TetR-like_transc_reg"/>
</dbReference>
<feature type="region of interest" description="Disordered" evidence="5">
    <location>
        <begin position="114"/>
        <end position="138"/>
    </location>
</feature>
<evidence type="ECO:0000256" key="5">
    <source>
        <dbReference type="SAM" id="MobiDB-lite"/>
    </source>
</evidence>
<feature type="compositionally biased region" description="Acidic residues" evidence="5">
    <location>
        <begin position="116"/>
        <end position="128"/>
    </location>
</feature>
<feature type="DNA-binding region" description="H-T-H motif" evidence="4">
    <location>
        <begin position="44"/>
        <end position="63"/>
    </location>
</feature>
<accession>A0A919B4M5</accession>
<dbReference type="Pfam" id="PF00440">
    <property type="entry name" value="TetR_N"/>
    <property type="match status" value="1"/>
</dbReference>
<reference evidence="7" key="1">
    <citation type="journal article" date="2014" name="Int. J. Syst. Evol. Microbiol.">
        <title>Complete genome sequence of Corynebacterium casei LMG S-19264T (=DSM 44701T), isolated from a smear-ripened cheese.</title>
        <authorList>
            <consortium name="US DOE Joint Genome Institute (JGI-PGF)"/>
            <person name="Walter F."/>
            <person name="Albersmeier A."/>
            <person name="Kalinowski J."/>
            <person name="Ruckert C."/>
        </authorList>
    </citation>
    <scope>NUCLEOTIDE SEQUENCE</scope>
    <source>
        <strain evidence="7">JCM 4059</strain>
    </source>
</reference>
<keyword evidence="3" id="KW-0804">Transcription</keyword>